<evidence type="ECO:0000256" key="6">
    <source>
        <dbReference type="ARBA" id="ARBA00022801"/>
    </source>
</evidence>
<dbReference type="Gramene" id="AUR62041799-RA">
    <property type="protein sequence ID" value="AUR62041799-RA:cds"/>
    <property type="gene ID" value="AUR62041799"/>
</dbReference>
<dbReference type="EnsemblPlants" id="AUR62041799-RA">
    <property type="protein sequence ID" value="AUR62041799-RA:cds"/>
    <property type="gene ID" value="AUR62041799"/>
</dbReference>
<keyword evidence="6" id="KW-0378">Hydrolase</keyword>
<sequence length="174" mass="19963">MCVERAFGILKARGVDPNDPITREVDLEMDSQEVVKPPTTSIQPEIHNNPRFFPWFEDFIGAIDGTHVRASVPIEIQDRFRGRKGGTTQNLLTIVDFDTKFTYVLAGWEGSAHDSRVVNDALRKYYPTDVGFGNRKGVMPPYRKTRYQLKEYTNNPPENERSYSTFDTLQLECV</sequence>
<organism evidence="9 10">
    <name type="scientific">Chenopodium quinoa</name>
    <name type="common">Quinoa</name>
    <dbReference type="NCBI Taxonomy" id="63459"/>
    <lineage>
        <taxon>Eukaryota</taxon>
        <taxon>Viridiplantae</taxon>
        <taxon>Streptophyta</taxon>
        <taxon>Embryophyta</taxon>
        <taxon>Tracheophyta</taxon>
        <taxon>Spermatophyta</taxon>
        <taxon>Magnoliopsida</taxon>
        <taxon>eudicotyledons</taxon>
        <taxon>Gunneridae</taxon>
        <taxon>Pentapetalae</taxon>
        <taxon>Caryophyllales</taxon>
        <taxon>Chenopodiaceae</taxon>
        <taxon>Chenopodioideae</taxon>
        <taxon>Atripliceae</taxon>
        <taxon>Chenopodium</taxon>
    </lineage>
</organism>
<evidence type="ECO:0000256" key="1">
    <source>
        <dbReference type="ARBA" id="ARBA00001968"/>
    </source>
</evidence>
<evidence type="ECO:0000256" key="4">
    <source>
        <dbReference type="ARBA" id="ARBA00022722"/>
    </source>
</evidence>
<reference evidence="9" key="1">
    <citation type="journal article" date="2017" name="Nature">
        <title>The genome of Chenopodium quinoa.</title>
        <authorList>
            <person name="Jarvis D.E."/>
            <person name="Ho Y.S."/>
            <person name="Lightfoot D.J."/>
            <person name="Schmoeckel S.M."/>
            <person name="Li B."/>
            <person name="Borm T.J.A."/>
            <person name="Ohyanagi H."/>
            <person name="Mineta K."/>
            <person name="Michell C.T."/>
            <person name="Saber N."/>
            <person name="Kharbatia N.M."/>
            <person name="Rupper R.R."/>
            <person name="Sharp A.R."/>
            <person name="Dally N."/>
            <person name="Boughton B.A."/>
            <person name="Woo Y.H."/>
            <person name="Gao G."/>
            <person name="Schijlen E.G.W.M."/>
            <person name="Guo X."/>
            <person name="Momin A.A."/>
            <person name="Negrao S."/>
            <person name="Al-Babili S."/>
            <person name="Gehring C."/>
            <person name="Roessner U."/>
            <person name="Jung C."/>
            <person name="Murphy K."/>
            <person name="Arold S.T."/>
            <person name="Gojobori T."/>
            <person name="van der Linden C.G."/>
            <person name="van Loo E.N."/>
            <person name="Jellen E.N."/>
            <person name="Maughan P.J."/>
            <person name="Tester M."/>
        </authorList>
    </citation>
    <scope>NUCLEOTIDE SEQUENCE [LARGE SCALE GENOMIC DNA]</scope>
    <source>
        <strain evidence="9">cv. PI 614886</strain>
    </source>
</reference>
<evidence type="ECO:0000256" key="2">
    <source>
        <dbReference type="ARBA" id="ARBA00004123"/>
    </source>
</evidence>
<dbReference type="Proteomes" id="UP000596660">
    <property type="component" value="Unplaced"/>
</dbReference>
<dbReference type="OMA" id="MRCTVEE"/>
<evidence type="ECO:0000259" key="8">
    <source>
        <dbReference type="Pfam" id="PF13359"/>
    </source>
</evidence>
<keyword evidence="7" id="KW-0539">Nucleus</keyword>
<dbReference type="AlphaFoldDB" id="A0A803N7P5"/>
<dbReference type="InterPro" id="IPR027806">
    <property type="entry name" value="HARBI1_dom"/>
</dbReference>
<dbReference type="InterPro" id="IPR045249">
    <property type="entry name" value="HARBI1-like"/>
</dbReference>
<dbReference type="GO" id="GO:0046872">
    <property type="term" value="F:metal ion binding"/>
    <property type="evidence" value="ECO:0007669"/>
    <property type="project" value="UniProtKB-KW"/>
</dbReference>
<evidence type="ECO:0000313" key="10">
    <source>
        <dbReference type="Proteomes" id="UP000596660"/>
    </source>
</evidence>
<evidence type="ECO:0000256" key="3">
    <source>
        <dbReference type="ARBA" id="ARBA00006958"/>
    </source>
</evidence>
<keyword evidence="10" id="KW-1185">Reference proteome</keyword>
<comment type="cofactor">
    <cofactor evidence="1">
        <name>a divalent metal cation</name>
        <dbReference type="ChEBI" id="CHEBI:60240"/>
    </cofactor>
</comment>
<keyword evidence="5" id="KW-0479">Metal-binding</keyword>
<accession>A0A803N7P5</accession>
<comment type="subcellular location">
    <subcellularLocation>
        <location evidence="2">Nucleus</location>
    </subcellularLocation>
</comment>
<reference evidence="9" key="2">
    <citation type="submission" date="2021-03" db="UniProtKB">
        <authorList>
            <consortium name="EnsemblPlants"/>
        </authorList>
    </citation>
    <scope>IDENTIFICATION</scope>
</reference>
<dbReference type="GO" id="GO:0016787">
    <property type="term" value="F:hydrolase activity"/>
    <property type="evidence" value="ECO:0007669"/>
    <property type="project" value="UniProtKB-KW"/>
</dbReference>
<keyword evidence="4" id="KW-0540">Nuclease</keyword>
<dbReference type="GO" id="GO:0004518">
    <property type="term" value="F:nuclease activity"/>
    <property type="evidence" value="ECO:0007669"/>
    <property type="project" value="UniProtKB-KW"/>
</dbReference>
<name>A0A803N7P5_CHEQI</name>
<comment type="similarity">
    <text evidence="3">Belongs to the HARBI1 family.</text>
</comment>
<dbReference type="PANTHER" id="PTHR22930:SF285">
    <property type="entry name" value="PROTEIN ALP1-LIKE"/>
    <property type="match status" value="1"/>
</dbReference>
<feature type="domain" description="DDE Tnp4" evidence="8">
    <location>
        <begin position="63"/>
        <end position="120"/>
    </location>
</feature>
<proteinExistence type="inferred from homology"/>
<dbReference type="GO" id="GO:0005634">
    <property type="term" value="C:nucleus"/>
    <property type="evidence" value="ECO:0007669"/>
    <property type="project" value="UniProtKB-SubCell"/>
</dbReference>
<dbReference type="Pfam" id="PF13359">
    <property type="entry name" value="DDE_Tnp_4"/>
    <property type="match status" value="1"/>
</dbReference>
<evidence type="ECO:0000313" key="9">
    <source>
        <dbReference type="EnsemblPlants" id="AUR62041799-RA:cds"/>
    </source>
</evidence>
<dbReference type="PANTHER" id="PTHR22930">
    <property type="match status" value="1"/>
</dbReference>
<evidence type="ECO:0000256" key="7">
    <source>
        <dbReference type="ARBA" id="ARBA00023242"/>
    </source>
</evidence>
<evidence type="ECO:0000256" key="5">
    <source>
        <dbReference type="ARBA" id="ARBA00022723"/>
    </source>
</evidence>
<protein>
    <recommendedName>
        <fullName evidence="8">DDE Tnp4 domain-containing protein</fullName>
    </recommendedName>
</protein>